<dbReference type="InterPro" id="IPR018392">
    <property type="entry name" value="LysM"/>
</dbReference>
<accession>A0AAN6PU91</accession>
<reference evidence="2" key="1">
    <citation type="journal article" date="2023" name="Mol. Phylogenet. Evol.">
        <title>Genome-scale phylogeny and comparative genomics of the fungal order Sordariales.</title>
        <authorList>
            <person name="Hensen N."/>
            <person name="Bonometti L."/>
            <person name="Westerberg I."/>
            <person name="Brannstrom I.O."/>
            <person name="Guillou S."/>
            <person name="Cros-Aarteil S."/>
            <person name="Calhoun S."/>
            <person name="Haridas S."/>
            <person name="Kuo A."/>
            <person name="Mondo S."/>
            <person name="Pangilinan J."/>
            <person name="Riley R."/>
            <person name="LaButti K."/>
            <person name="Andreopoulos B."/>
            <person name="Lipzen A."/>
            <person name="Chen C."/>
            <person name="Yan M."/>
            <person name="Daum C."/>
            <person name="Ng V."/>
            <person name="Clum A."/>
            <person name="Steindorff A."/>
            <person name="Ohm R.A."/>
            <person name="Martin F."/>
            <person name="Silar P."/>
            <person name="Natvig D.O."/>
            <person name="Lalanne C."/>
            <person name="Gautier V."/>
            <person name="Ament-Velasquez S.L."/>
            <person name="Kruys A."/>
            <person name="Hutchinson M.I."/>
            <person name="Powell A.J."/>
            <person name="Barry K."/>
            <person name="Miller A.N."/>
            <person name="Grigoriev I.V."/>
            <person name="Debuchy R."/>
            <person name="Gladieux P."/>
            <person name="Hiltunen Thoren M."/>
            <person name="Johannesson H."/>
        </authorList>
    </citation>
    <scope>NUCLEOTIDE SEQUENCE</scope>
    <source>
        <strain evidence="2">CBS 757.83</strain>
    </source>
</reference>
<feature type="domain" description="LysM" evidence="1">
    <location>
        <begin position="15"/>
        <end position="60"/>
    </location>
</feature>
<gene>
    <name evidence="2" type="ORF">N658DRAFT_510624</name>
</gene>
<evidence type="ECO:0000259" key="1">
    <source>
        <dbReference type="PROSITE" id="PS51782"/>
    </source>
</evidence>
<name>A0AAN6PU91_9PEZI</name>
<reference evidence="2" key="2">
    <citation type="submission" date="2023-05" db="EMBL/GenBank/DDBJ databases">
        <authorList>
            <consortium name="Lawrence Berkeley National Laboratory"/>
            <person name="Steindorff A."/>
            <person name="Hensen N."/>
            <person name="Bonometti L."/>
            <person name="Westerberg I."/>
            <person name="Brannstrom I.O."/>
            <person name="Guillou S."/>
            <person name="Cros-Aarteil S."/>
            <person name="Calhoun S."/>
            <person name="Haridas S."/>
            <person name="Kuo A."/>
            <person name="Mondo S."/>
            <person name="Pangilinan J."/>
            <person name="Riley R."/>
            <person name="Labutti K."/>
            <person name="Andreopoulos B."/>
            <person name="Lipzen A."/>
            <person name="Chen C."/>
            <person name="Yanf M."/>
            <person name="Daum C."/>
            <person name="Ng V."/>
            <person name="Clum A."/>
            <person name="Ohm R."/>
            <person name="Martin F."/>
            <person name="Silar P."/>
            <person name="Natvig D."/>
            <person name="Lalanne C."/>
            <person name="Gautier V."/>
            <person name="Ament-Velasquez S.L."/>
            <person name="Kruys A."/>
            <person name="Hutchinson M.I."/>
            <person name="Powell A.J."/>
            <person name="Barry K."/>
            <person name="Miller A.N."/>
            <person name="Grigoriev I.V."/>
            <person name="Debuchy R."/>
            <person name="Gladieux P."/>
            <person name="Thoren M.H."/>
            <person name="Johannesson H."/>
        </authorList>
    </citation>
    <scope>NUCLEOTIDE SEQUENCE</scope>
    <source>
        <strain evidence="2">CBS 757.83</strain>
    </source>
</reference>
<dbReference type="AlphaFoldDB" id="A0AAN6PU91"/>
<proteinExistence type="predicted"/>
<evidence type="ECO:0000313" key="2">
    <source>
        <dbReference type="EMBL" id="KAK4097161.1"/>
    </source>
</evidence>
<dbReference type="Proteomes" id="UP001305647">
    <property type="component" value="Unassembled WGS sequence"/>
</dbReference>
<dbReference type="Gene3D" id="3.10.350.10">
    <property type="entry name" value="LysM domain"/>
    <property type="match status" value="2"/>
</dbReference>
<dbReference type="Pfam" id="PF01476">
    <property type="entry name" value="LysM"/>
    <property type="match status" value="1"/>
</dbReference>
<protein>
    <submittedName>
        <fullName evidence="2">Carbohydrate-binding module family 50 protein</fullName>
    </submittedName>
</protein>
<sequence>MKGQGTVPRDHDCTNSKTAVEGNTCKSIADKRCTVSLVTIKSYNPRLDYSNFRLGQIFCCNAGAVPGPSPDCTNIKTVVEGNTCSIIADKRCTISLSQFQDYNPHIDCSAPEPARTDHQGWRAG</sequence>
<comment type="caution">
    <text evidence="2">The sequence shown here is derived from an EMBL/GenBank/DDBJ whole genome shotgun (WGS) entry which is preliminary data.</text>
</comment>
<keyword evidence="3" id="KW-1185">Reference proteome</keyword>
<dbReference type="EMBL" id="MU863683">
    <property type="protein sequence ID" value="KAK4097161.1"/>
    <property type="molecule type" value="Genomic_DNA"/>
</dbReference>
<dbReference type="PROSITE" id="PS51782">
    <property type="entry name" value="LYSM"/>
    <property type="match status" value="1"/>
</dbReference>
<dbReference type="InterPro" id="IPR036779">
    <property type="entry name" value="LysM_dom_sf"/>
</dbReference>
<organism evidence="2 3">
    <name type="scientific">Parathielavia hyrcaniae</name>
    <dbReference type="NCBI Taxonomy" id="113614"/>
    <lineage>
        <taxon>Eukaryota</taxon>
        <taxon>Fungi</taxon>
        <taxon>Dikarya</taxon>
        <taxon>Ascomycota</taxon>
        <taxon>Pezizomycotina</taxon>
        <taxon>Sordariomycetes</taxon>
        <taxon>Sordariomycetidae</taxon>
        <taxon>Sordariales</taxon>
        <taxon>Chaetomiaceae</taxon>
        <taxon>Parathielavia</taxon>
    </lineage>
</organism>
<evidence type="ECO:0000313" key="3">
    <source>
        <dbReference type="Proteomes" id="UP001305647"/>
    </source>
</evidence>